<sequence>MSIKKLTLGFATLALAFSLVVAPVASAQTSTNNSILKDALILDSTDRGSSLGDLFILDRLFSDGSGGILNDSGSDLGDLFLLDQLFSGGDSILGGDSIGGGILGDGNSLGDLFVLDRLFGDNSDILSGDGNGSDLGDLFILDQLFR</sequence>
<dbReference type="Proteomes" id="UP000034137">
    <property type="component" value="Unassembled WGS sequence"/>
</dbReference>
<evidence type="ECO:0000313" key="3">
    <source>
        <dbReference type="Proteomes" id="UP000034137"/>
    </source>
</evidence>
<evidence type="ECO:0000256" key="1">
    <source>
        <dbReference type="SAM" id="SignalP"/>
    </source>
</evidence>
<protein>
    <submittedName>
        <fullName evidence="2">Uncharacterized protein</fullName>
    </submittedName>
</protein>
<organism evidence="2 3">
    <name type="scientific">Candidatus Falkowbacteria bacterium GW2011_GWF2_39_8</name>
    <dbReference type="NCBI Taxonomy" id="1618642"/>
    <lineage>
        <taxon>Bacteria</taxon>
        <taxon>Candidatus Falkowiibacteriota</taxon>
    </lineage>
</organism>
<gene>
    <name evidence="2" type="ORF">UT64_C0012G0016</name>
</gene>
<comment type="caution">
    <text evidence="2">The sequence shown here is derived from an EMBL/GenBank/DDBJ whole genome shotgun (WGS) entry which is preliminary data.</text>
</comment>
<reference evidence="2 3" key="1">
    <citation type="journal article" date="2015" name="Nature">
        <title>rRNA introns, odd ribosomes, and small enigmatic genomes across a large radiation of phyla.</title>
        <authorList>
            <person name="Brown C.T."/>
            <person name="Hug L.A."/>
            <person name="Thomas B.C."/>
            <person name="Sharon I."/>
            <person name="Castelle C.J."/>
            <person name="Singh A."/>
            <person name="Wilkins M.J."/>
            <person name="Williams K.H."/>
            <person name="Banfield J.F."/>
        </authorList>
    </citation>
    <scope>NUCLEOTIDE SEQUENCE [LARGE SCALE GENOMIC DNA]</scope>
</reference>
<keyword evidence="1" id="KW-0732">Signal</keyword>
<feature type="chain" id="PRO_5002533976" evidence="1">
    <location>
        <begin position="28"/>
        <end position="146"/>
    </location>
</feature>
<proteinExistence type="predicted"/>
<name>A0A0G0PYK3_9BACT</name>
<accession>A0A0G0PYK3</accession>
<evidence type="ECO:0000313" key="2">
    <source>
        <dbReference type="EMBL" id="KKR33224.1"/>
    </source>
</evidence>
<dbReference type="EMBL" id="LBXO01000012">
    <property type="protein sequence ID" value="KKR33224.1"/>
    <property type="molecule type" value="Genomic_DNA"/>
</dbReference>
<feature type="signal peptide" evidence="1">
    <location>
        <begin position="1"/>
        <end position="27"/>
    </location>
</feature>
<dbReference type="AlphaFoldDB" id="A0A0G0PYK3"/>